<feature type="transmembrane region" description="Helical" evidence="5">
    <location>
        <begin position="225"/>
        <end position="248"/>
    </location>
</feature>
<evidence type="ECO:0000256" key="2">
    <source>
        <dbReference type="ARBA" id="ARBA00022692"/>
    </source>
</evidence>
<organism evidence="7 8">
    <name type="scientific">Myxococcus stipitatus (strain DSM 14675 / JCM 12634 / Mx s8)</name>
    <dbReference type="NCBI Taxonomy" id="1278073"/>
    <lineage>
        <taxon>Bacteria</taxon>
        <taxon>Pseudomonadati</taxon>
        <taxon>Myxococcota</taxon>
        <taxon>Myxococcia</taxon>
        <taxon>Myxococcales</taxon>
        <taxon>Cystobacterineae</taxon>
        <taxon>Myxococcaceae</taxon>
        <taxon>Myxococcus</taxon>
    </lineage>
</organism>
<keyword evidence="3 5" id="KW-1133">Transmembrane helix</keyword>
<reference evidence="7 8" key="1">
    <citation type="journal article" date="2013" name="Genome Announc.">
        <title>Complete genome sequence of Myxococcus stipitatus strain DSM 14675, a fruiting myxobacterium.</title>
        <authorList>
            <person name="Huntley S."/>
            <person name="Kneip S."/>
            <person name="Treuner-Lange A."/>
            <person name="Sogaard-Andersen L."/>
        </authorList>
    </citation>
    <scope>NUCLEOTIDE SEQUENCE [LARGE SCALE GENOMIC DNA]</scope>
    <source>
        <strain evidence="8">DSM 14675 / JCM 12634 / Mx s8</strain>
    </source>
</reference>
<protein>
    <submittedName>
        <fullName evidence="7">Putative lipoprotein</fullName>
    </submittedName>
</protein>
<evidence type="ECO:0000256" key="1">
    <source>
        <dbReference type="ARBA" id="ARBA00004141"/>
    </source>
</evidence>
<sequence>MEPPPEAGMAVCVVHPSRVSVQPCTRCGAFSCAACLCFGPTGSPYCDSCKEHMRHAPVPWDQREELGWARAFWMTCMEVMLRPDATFARMEPKGSVKDSVLFMFLCGCTGFLPTVVFFFAIEPLLSGRPESIDVPSFASWLVVLPLANAVGSFLAACLDNVILRMVGARVPLESTMRGYALSQGVYLLGLVPVLSLYVILIWSFMARVTAYHHGGRMGWRQAAVGVFWVWFLALGLLGLCGAGLFWLFDSAVRENGGIR</sequence>
<evidence type="ECO:0000256" key="3">
    <source>
        <dbReference type="ARBA" id="ARBA00022989"/>
    </source>
</evidence>
<evidence type="ECO:0000256" key="4">
    <source>
        <dbReference type="ARBA" id="ARBA00023136"/>
    </source>
</evidence>
<keyword evidence="4 5" id="KW-0472">Membrane</keyword>
<dbReference type="AlphaFoldDB" id="L7UMF0"/>
<dbReference type="KEGG" id="msd:MYSTI_07788"/>
<evidence type="ECO:0000256" key="5">
    <source>
        <dbReference type="SAM" id="Phobius"/>
    </source>
</evidence>
<dbReference type="GO" id="GO:0016020">
    <property type="term" value="C:membrane"/>
    <property type="evidence" value="ECO:0007669"/>
    <property type="project" value="UniProtKB-SubCell"/>
</dbReference>
<keyword evidence="8" id="KW-1185">Reference proteome</keyword>
<dbReference type="eggNOG" id="COG2881">
    <property type="taxonomic scope" value="Bacteria"/>
</dbReference>
<keyword evidence="2 5" id="KW-0812">Transmembrane</keyword>
<accession>L7UMF0</accession>
<feature type="transmembrane region" description="Helical" evidence="5">
    <location>
        <begin position="99"/>
        <end position="121"/>
    </location>
</feature>
<dbReference type="HOGENOM" id="CLU_930092_0_0_7"/>
<evidence type="ECO:0000313" key="7">
    <source>
        <dbReference type="EMBL" id="AGC49060.1"/>
    </source>
</evidence>
<feature type="transmembrane region" description="Helical" evidence="5">
    <location>
        <begin position="141"/>
        <end position="163"/>
    </location>
</feature>
<name>L7UMF0_MYXSD</name>
<dbReference type="STRING" id="1278073.MYSTI_07788"/>
<comment type="subcellular location">
    <subcellularLocation>
        <location evidence="1">Membrane</location>
        <topology evidence="1">Multi-pass membrane protein</topology>
    </subcellularLocation>
</comment>
<evidence type="ECO:0000259" key="6">
    <source>
        <dbReference type="Pfam" id="PF04893"/>
    </source>
</evidence>
<dbReference type="Proteomes" id="UP000011131">
    <property type="component" value="Chromosome"/>
</dbReference>
<proteinExistence type="predicted"/>
<dbReference type="Pfam" id="PF04893">
    <property type="entry name" value="Yip1"/>
    <property type="match status" value="1"/>
</dbReference>
<evidence type="ECO:0000313" key="8">
    <source>
        <dbReference type="Proteomes" id="UP000011131"/>
    </source>
</evidence>
<feature type="transmembrane region" description="Helical" evidence="5">
    <location>
        <begin position="184"/>
        <end position="205"/>
    </location>
</feature>
<keyword evidence="7" id="KW-0449">Lipoprotein</keyword>
<dbReference type="PATRIC" id="fig|1278073.3.peg.7925"/>
<gene>
    <name evidence="7" type="ordered locus">MYSTI_07788</name>
</gene>
<feature type="domain" description="Yip1" evidence="6">
    <location>
        <begin position="77"/>
        <end position="238"/>
    </location>
</feature>
<dbReference type="EMBL" id="CP004025">
    <property type="protein sequence ID" value="AGC49060.1"/>
    <property type="molecule type" value="Genomic_DNA"/>
</dbReference>
<dbReference type="InterPro" id="IPR006977">
    <property type="entry name" value="Yip1_dom"/>
</dbReference>